<dbReference type="PANTHER" id="PTHR43818">
    <property type="entry name" value="BCDNA.GH03377"/>
    <property type="match status" value="1"/>
</dbReference>
<evidence type="ECO:0000256" key="1">
    <source>
        <dbReference type="ARBA" id="ARBA00023002"/>
    </source>
</evidence>
<dbReference type="EMBL" id="AM180255">
    <property type="protein sequence ID" value="CAJ53964.1"/>
    <property type="molecule type" value="Genomic_DNA"/>
</dbReference>
<accession>Q1MNW9</accession>
<name>Q1MNW9_LAWIP</name>
<dbReference type="PANTHER" id="PTHR43818:SF11">
    <property type="entry name" value="BCDNA.GH03377"/>
    <property type="match status" value="1"/>
</dbReference>
<sequence length="329" mass="36915">MKIGIIGCGLIGHKRAQSIGDTHQLIACSDLYFERAEKLASMYPHCHAYVSWQEVIANPSIDIIIISTLHDSLSNLTVEALQAGKHVLVEKPAGRNLQELLSIQQAAKASGKLVRVGFNHRYHKAVLKAHELVQAGYTGELMFIRARYGHGGRIGYEKEWRADPHRSGGGELLDQGPHLIDLARWFLGDFTSISGSVQTCYWDMPVDDNAFMLLQTNTKKTAFLHVSCSEWKNLFSFEIYGRQAKIDISGLGGSYGVEKVTLYQMLPEMGPPETTTWEYPMLDKSWATELQEFYEDIQHNRTPAAGIPEAIAVHEVVEKLYKQSGYTFL</sequence>
<dbReference type="Gene3D" id="3.40.50.720">
    <property type="entry name" value="NAD(P)-binding Rossmann-like Domain"/>
    <property type="match status" value="1"/>
</dbReference>
<dbReference type="SUPFAM" id="SSF55347">
    <property type="entry name" value="Glyceraldehyde-3-phosphate dehydrogenase-like, C-terminal domain"/>
    <property type="match status" value="1"/>
</dbReference>
<dbReference type="GO" id="GO:0016491">
    <property type="term" value="F:oxidoreductase activity"/>
    <property type="evidence" value="ECO:0007669"/>
    <property type="project" value="UniProtKB-KW"/>
</dbReference>
<organism evidence="4 5">
    <name type="scientific">Lawsonia intracellularis (strain PHE/MN1-00)</name>
    <dbReference type="NCBI Taxonomy" id="363253"/>
    <lineage>
        <taxon>Bacteria</taxon>
        <taxon>Pseudomonadati</taxon>
        <taxon>Thermodesulfobacteriota</taxon>
        <taxon>Desulfovibrionia</taxon>
        <taxon>Desulfovibrionales</taxon>
        <taxon>Desulfovibrionaceae</taxon>
        <taxon>Lawsonia</taxon>
    </lineage>
</organism>
<protein>
    <submittedName>
        <fullName evidence="4">LmbZ</fullName>
    </submittedName>
</protein>
<dbReference type="OrthoDB" id="9782091at2"/>
<evidence type="ECO:0000259" key="2">
    <source>
        <dbReference type="Pfam" id="PF01408"/>
    </source>
</evidence>
<evidence type="ECO:0000313" key="4">
    <source>
        <dbReference type="EMBL" id="CAJ53964.1"/>
    </source>
</evidence>
<dbReference type="Pfam" id="PF01408">
    <property type="entry name" value="GFO_IDH_MocA"/>
    <property type="match status" value="1"/>
</dbReference>
<keyword evidence="4" id="KW-0614">Plasmid</keyword>
<dbReference type="Proteomes" id="UP000002430">
    <property type="component" value="Plasmid 3"/>
</dbReference>
<dbReference type="InterPro" id="IPR050463">
    <property type="entry name" value="Gfo/Idh/MocA_oxidrdct_glycsds"/>
</dbReference>
<proteinExistence type="predicted"/>
<dbReference type="InterPro" id="IPR055170">
    <property type="entry name" value="GFO_IDH_MocA-like_dom"/>
</dbReference>
<dbReference type="KEGG" id="lip:LIC012"/>
<reference evidence="4 5" key="1">
    <citation type="submission" date="2005-11" db="EMBL/GenBank/DDBJ databases">
        <title>The complete genome sequence of Lawsonia intracellularis: the causative agent of proliferative enteropathy.</title>
        <authorList>
            <person name="Kaur K."/>
            <person name="Zhang Q."/>
            <person name="Beckler D."/>
            <person name="Munir S."/>
            <person name="Li L."/>
            <person name="Kinsley K."/>
            <person name="Herron L."/>
            <person name="Peterson A."/>
            <person name="May B."/>
            <person name="Singh S."/>
            <person name="Gebhart C."/>
            <person name="Kapur V."/>
        </authorList>
    </citation>
    <scope>NUCLEOTIDE SEQUENCE [LARGE SCALE GENOMIC DNA]</scope>
    <source>
        <strain evidence="4 5">PHE/MN1-00</strain>
        <plasmid evidence="5">pLaw3</plasmid>
    </source>
</reference>
<dbReference type="GO" id="GO:0000166">
    <property type="term" value="F:nucleotide binding"/>
    <property type="evidence" value="ECO:0007669"/>
    <property type="project" value="InterPro"/>
</dbReference>
<gene>
    <name evidence="4" type="ordered locus">LIC012</name>
</gene>
<dbReference type="RefSeq" id="WP_011527331.1">
    <property type="nucleotide sequence ID" value="NC_008014.1"/>
</dbReference>
<dbReference type="InterPro" id="IPR036291">
    <property type="entry name" value="NAD(P)-bd_dom_sf"/>
</dbReference>
<dbReference type="SUPFAM" id="SSF51735">
    <property type="entry name" value="NAD(P)-binding Rossmann-fold domains"/>
    <property type="match status" value="1"/>
</dbReference>
<geneLocation type="plasmid" evidence="5">
    <name>pLaw3</name>
</geneLocation>
<evidence type="ECO:0000259" key="3">
    <source>
        <dbReference type="Pfam" id="PF22725"/>
    </source>
</evidence>
<keyword evidence="1" id="KW-0560">Oxidoreductase</keyword>
<dbReference type="Gene3D" id="3.30.360.10">
    <property type="entry name" value="Dihydrodipicolinate Reductase, domain 2"/>
    <property type="match status" value="1"/>
</dbReference>
<dbReference type="HOGENOM" id="CLU_023194_1_2_7"/>
<feature type="domain" description="Gfo/Idh/MocA-like oxidoreductase N-terminal" evidence="2">
    <location>
        <begin position="1"/>
        <end position="118"/>
    </location>
</feature>
<feature type="domain" description="GFO/IDH/MocA-like oxidoreductase" evidence="3">
    <location>
        <begin position="127"/>
        <end position="246"/>
    </location>
</feature>
<keyword evidence="5" id="KW-1185">Reference proteome</keyword>
<dbReference type="InterPro" id="IPR000683">
    <property type="entry name" value="Gfo/Idh/MocA-like_OxRdtase_N"/>
</dbReference>
<dbReference type="AlphaFoldDB" id="Q1MNW9"/>
<dbReference type="Pfam" id="PF22725">
    <property type="entry name" value="GFO_IDH_MocA_C3"/>
    <property type="match status" value="1"/>
</dbReference>
<evidence type="ECO:0000313" key="5">
    <source>
        <dbReference type="Proteomes" id="UP000002430"/>
    </source>
</evidence>